<evidence type="ECO:0000256" key="2">
    <source>
        <dbReference type="ARBA" id="ARBA00023157"/>
    </source>
</evidence>
<proteinExistence type="evidence at transcript level"/>
<sequence>MIIATSNELPALTTPPSVEGTWNNWGEYSACNKPCGKGMKMRIRTCTTFRCSTGKPFNRARCNGRCTAVWSQYGPWSGCFCKQGKQFRVRRCIGGTISKGKCSGQIFKAKICPCSSGSIGTWGPWGRYSSCNQICGDGQKIRVRQCLSDKCPNRRPFQLRKCTNGACPPAIKWSLHSLWSGCHCSKGRRYRVRQCNGGFKNEGWCLGEPWESEECVCSLAQDAKN</sequence>
<keyword evidence="1" id="KW-0677">Repeat</keyword>
<dbReference type="SMART" id="SM00209">
    <property type="entry name" value="TSP1"/>
    <property type="match status" value="4"/>
</dbReference>
<dbReference type="InterPro" id="IPR036383">
    <property type="entry name" value="TSP1_rpt_sf"/>
</dbReference>
<dbReference type="Gene3D" id="2.20.100.10">
    <property type="entry name" value="Thrombospondin type-1 (TSP1) repeat"/>
    <property type="match status" value="2"/>
</dbReference>
<gene>
    <name evidence="3" type="primary">LOC100179634-001</name>
</gene>
<dbReference type="Pfam" id="PF00090">
    <property type="entry name" value="TSP_1"/>
    <property type="match status" value="2"/>
</dbReference>
<dbReference type="PANTHER" id="PTHR22906:SF21">
    <property type="entry name" value="SEMA DOMAIN-CONTAINING PROTEIN"/>
    <property type="match status" value="1"/>
</dbReference>
<dbReference type="PROSITE" id="PS50092">
    <property type="entry name" value="TSP1"/>
    <property type="match status" value="4"/>
</dbReference>
<dbReference type="InterPro" id="IPR052065">
    <property type="entry name" value="Compl_asym_regulator"/>
</dbReference>
<dbReference type="AlphaFoldDB" id="A0A6F9DHY3"/>
<dbReference type="InterPro" id="IPR000884">
    <property type="entry name" value="TSP1_rpt"/>
</dbReference>
<dbReference type="EMBL" id="LR786653">
    <property type="protein sequence ID" value="CAB3262381.1"/>
    <property type="molecule type" value="mRNA"/>
</dbReference>
<name>A0A6F9DHY3_9ASCI</name>
<evidence type="ECO:0000256" key="1">
    <source>
        <dbReference type="ARBA" id="ARBA00022737"/>
    </source>
</evidence>
<reference evidence="3" key="1">
    <citation type="submission" date="2020-04" db="EMBL/GenBank/DDBJ databases">
        <authorList>
            <person name="Neveu A P."/>
        </authorList>
    </citation>
    <scope>NUCLEOTIDE SEQUENCE</scope>
    <source>
        <tissue evidence="3">Whole embryo</tissue>
    </source>
</reference>
<organism evidence="3">
    <name type="scientific">Phallusia mammillata</name>
    <dbReference type="NCBI Taxonomy" id="59560"/>
    <lineage>
        <taxon>Eukaryota</taxon>
        <taxon>Metazoa</taxon>
        <taxon>Chordata</taxon>
        <taxon>Tunicata</taxon>
        <taxon>Ascidiacea</taxon>
        <taxon>Phlebobranchia</taxon>
        <taxon>Ascidiidae</taxon>
        <taxon>Phallusia</taxon>
    </lineage>
</organism>
<dbReference type="PANTHER" id="PTHR22906">
    <property type="entry name" value="PROPERDIN"/>
    <property type="match status" value="1"/>
</dbReference>
<keyword evidence="2" id="KW-1015">Disulfide bond</keyword>
<evidence type="ECO:0000313" key="3">
    <source>
        <dbReference type="EMBL" id="CAB3262381.1"/>
    </source>
</evidence>
<protein>
    <submittedName>
        <fullName evidence="3">Uncharacterized protein LOC100179634</fullName>
    </submittedName>
</protein>
<dbReference type="SUPFAM" id="SSF82895">
    <property type="entry name" value="TSP-1 type 1 repeat"/>
    <property type="match status" value="2"/>
</dbReference>
<accession>A0A6F9DHY3</accession>